<dbReference type="SUPFAM" id="SSF56317">
    <property type="entry name" value="Carbon-nitrogen hydrolase"/>
    <property type="match status" value="1"/>
</dbReference>
<keyword evidence="3" id="KW-0378">Hydrolase</keyword>
<comment type="caution">
    <text evidence="3">The sequence shown here is derived from an EMBL/GenBank/DDBJ whole genome shotgun (WGS) entry which is preliminary data.</text>
</comment>
<dbReference type="CDD" id="cd07197">
    <property type="entry name" value="nitrilase"/>
    <property type="match status" value="1"/>
</dbReference>
<sequence>MEMTVNELTIGCVQFRPIEGDKAGTVKLALSLIDRAAARGAQLIVLPEVWTGTGLATYEKGDFSDIAEPVEGPSVQVLQERARHLGVYIVGSSFTLIDGRYHNIAPVIGPDGIVGSYSKTHLCDAPGRADIPKPFMESDNIVPGSDLPVFETDFGPLGISICADLRWPEVYRVLALKGARIILCVTGFLSPRLDHWEFLLRARATENQVFVVGSGMTGIDPTSGVSFVGRSMIVDPWGVPVAIASDGEGIVTTTIDLDLVDQVREAFPLLTKRRPELYGAMVEEGLPR</sequence>
<gene>
    <name evidence="3" type="ORF">ATK36_2701</name>
</gene>
<dbReference type="EMBL" id="PDJK01000002">
    <property type="protein sequence ID" value="PFG47654.1"/>
    <property type="molecule type" value="Genomic_DNA"/>
</dbReference>
<evidence type="ECO:0000313" key="3">
    <source>
        <dbReference type="EMBL" id="PFG47654.1"/>
    </source>
</evidence>
<dbReference type="PANTHER" id="PTHR23088">
    <property type="entry name" value="NITRILASE-RELATED"/>
    <property type="match status" value="1"/>
</dbReference>
<dbReference type="GO" id="GO:0016787">
    <property type="term" value="F:hydrolase activity"/>
    <property type="evidence" value="ECO:0007669"/>
    <property type="project" value="UniProtKB-KW"/>
</dbReference>
<proteinExistence type="inferred from homology"/>
<organism evidence="3 4">
    <name type="scientific">Amycolatopsis sulphurea</name>
    <dbReference type="NCBI Taxonomy" id="76022"/>
    <lineage>
        <taxon>Bacteria</taxon>
        <taxon>Bacillati</taxon>
        <taxon>Actinomycetota</taxon>
        <taxon>Actinomycetes</taxon>
        <taxon>Pseudonocardiales</taxon>
        <taxon>Pseudonocardiaceae</taxon>
        <taxon>Amycolatopsis</taxon>
    </lineage>
</organism>
<feature type="domain" description="CN hydrolase" evidence="2">
    <location>
        <begin position="8"/>
        <end position="257"/>
    </location>
</feature>
<dbReference type="InterPro" id="IPR036526">
    <property type="entry name" value="C-N_Hydrolase_sf"/>
</dbReference>
<evidence type="ECO:0000259" key="2">
    <source>
        <dbReference type="PROSITE" id="PS50263"/>
    </source>
</evidence>
<protein>
    <submittedName>
        <fullName evidence="3">Putative amidohydrolase</fullName>
    </submittedName>
</protein>
<reference evidence="3 4" key="1">
    <citation type="submission" date="2017-10" db="EMBL/GenBank/DDBJ databases">
        <title>Sequencing the genomes of 1000 actinobacteria strains.</title>
        <authorList>
            <person name="Klenk H.-P."/>
        </authorList>
    </citation>
    <scope>NUCLEOTIDE SEQUENCE [LARGE SCALE GENOMIC DNA]</scope>
    <source>
        <strain evidence="3 4">DSM 46092</strain>
    </source>
</reference>
<evidence type="ECO:0000256" key="1">
    <source>
        <dbReference type="ARBA" id="ARBA00010613"/>
    </source>
</evidence>
<dbReference type="Pfam" id="PF00795">
    <property type="entry name" value="CN_hydrolase"/>
    <property type="match status" value="1"/>
</dbReference>
<dbReference type="InterPro" id="IPR003010">
    <property type="entry name" value="C-N_Hydrolase"/>
</dbReference>
<name>A0A2A9F8I4_9PSEU</name>
<dbReference type="PROSITE" id="PS50263">
    <property type="entry name" value="CN_HYDROLASE"/>
    <property type="match status" value="1"/>
</dbReference>
<accession>A0A2A9F8I4</accession>
<comment type="similarity">
    <text evidence="1">Belongs to the carbon-nitrogen hydrolase superfamily. NIT1/NIT2 family.</text>
</comment>
<dbReference type="AlphaFoldDB" id="A0A2A9F8I4"/>
<keyword evidence="4" id="KW-1185">Reference proteome</keyword>
<evidence type="ECO:0000313" key="4">
    <source>
        <dbReference type="Proteomes" id="UP000243542"/>
    </source>
</evidence>
<dbReference type="PANTHER" id="PTHR23088:SF27">
    <property type="entry name" value="DEAMINATED GLUTATHIONE AMIDASE"/>
    <property type="match status" value="1"/>
</dbReference>
<dbReference type="Gene3D" id="3.60.110.10">
    <property type="entry name" value="Carbon-nitrogen hydrolase"/>
    <property type="match status" value="1"/>
</dbReference>
<dbReference type="Proteomes" id="UP000243542">
    <property type="component" value="Unassembled WGS sequence"/>
</dbReference>